<dbReference type="Pfam" id="PF13692">
    <property type="entry name" value="Glyco_trans_1_4"/>
    <property type="match status" value="1"/>
</dbReference>
<gene>
    <name evidence="1" type="ORF">G5C65_23390</name>
</gene>
<comment type="caution">
    <text evidence="1">The sequence shown here is derived from an EMBL/GenBank/DDBJ whole genome shotgun (WGS) entry which is preliminary data.</text>
</comment>
<proteinExistence type="predicted"/>
<keyword evidence="2" id="KW-1185">Reference proteome</keyword>
<dbReference type="SUPFAM" id="SSF53756">
    <property type="entry name" value="UDP-Glycosyltransferase/glycogen phosphorylase"/>
    <property type="match status" value="1"/>
</dbReference>
<evidence type="ECO:0000313" key="1">
    <source>
        <dbReference type="EMBL" id="NGO71251.1"/>
    </source>
</evidence>
<dbReference type="Gene3D" id="3.40.50.2000">
    <property type="entry name" value="Glycogen Phosphorylase B"/>
    <property type="match status" value="2"/>
</dbReference>
<accession>A0A6G4X3K6</accession>
<dbReference type="AlphaFoldDB" id="A0A6G4X3K6"/>
<name>A0A6G4X3K6_9ACTN</name>
<sequence length="441" mass="48429">MLYLAIGFPPAAKSCAYRMLETANQFRAQGWDVTVVTIRPQAWERDSGLDHSLSRRVDPGVRMVELPLEREDLATDIRSFSAARALDPTGWVRRWHKRQRARFPEPAFGGWRSALERAVLRVHRAHPADLMLATCVPYVSLAAALRLHEAHGVPYAVDFRDGWSLDVLTGVPAFERDSPEGRWEERALRHARELWVVNDPIAGFYRERHPALADRVRVVRNGYDEDSVPSRVRAPRSGEPLTFGYLGTVNFSLDLLESVLESWRLARAREPLLRDARFEVRGHLGAGAGRGATAHADLLTAAADDGVRVAGPVAKADVGALYGGWDGLVLMLTGGRYVTSGKVYEYMASGLPVVSAHEPDHDASVVLDGHPLWTGARSVRPEALCEAFTQAARMAAGADAETRAAARRHAARYTRLAQIAPAVARLARTVAPPCAPEGSRP</sequence>
<dbReference type="EMBL" id="JAAKZZ010000278">
    <property type="protein sequence ID" value="NGO71251.1"/>
    <property type="molecule type" value="Genomic_DNA"/>
</dbReference>
<dbReference type="GO" id="GO:0016740">
    <property type="term" value="F:transferase activity"/>
    <property type="evidence" value="ECO:0007669"/>
    <property type="project" value="UniProtKB-KW"/>
</dbReference>
<keyword evidence="1" id="KW-0808">Transferase</keyword>
<reference evidence="1 2" key="1">
    <citation type="submission" date="2020-02" db="EMBL/GenBank/DDBJ databases">
        <title>Whole-genome analyses of novel actinobacteria.</title>
        <authorList>
            <person name="Sahin N."/>
            <person name="Tatar D."/>
        </authorList>
    </citation>
    <scope>NUCLEOTIDE SEQUENCE [LARGE SCALE GENOMIC DNA]</scope>
    <source>
        <strain evidence="1 2">SB3404</strain>
    </source>
</reference>
<organism evidence="1 2">
    <name type="scientific">Streptomyces boncukensis</name>
    <dbReference type="NCBI Taxonomy" id="2711219"/>
    <lineage>
        <taxon>Bacteria</taxon>
        <taxon>Bacillati</taxon>
        <taxon>Actinomycetota</taxon>
        <taxon>Actinomycetes</taxon>
        <taxon>Kitasatosporales</taxon>
        <taxon>Streptomycetaceae</taxon>
        <taxon>Streptomyces</taxon>
    </lineage>
</organism>
<evidence type="ECO:0000313" key="2">
    <source>
        <dbReference type="Proteomes" id="UP000477722"/>
    </source>
</evidence>
<dbReference type="Proteomes" id="UP000477722">
    <property type="component" value="Unassembled WGS sequence"/>
</dbReference>
<protein>
    <submittedName>
        <fullName evidence="1">Glycosyltransferase family 4 protein</fullName>
    </submittedName>
</protein>